<dbReference type="SMART" id="SM00320">
    <property type="entry name" value="WD40"/>
    <property type="match status" value="3"/>
</dbReference>
<keyword evidence="5" id="KW-1185">Reference proteome</keyword>
<dbReference type="InterPro" id="IPR015943">
    <property type="entry name" value="WD40/YVTN_repeat-like_dom_sf"/>
</dbReference>
<protein>
    <submittedName>
        <fullName evidence="4">WD domain, G-beta repeat containing protein</fullName>
    </submittedName>
</protein>
<comment type="caution">
    <text evidence="4">The sequence shown here is derived from an EMBL/GenBank/DDBJ whole genome shotgun (WGS) entry which is preliminary data.</text>
</comment>
<evidence type="ECO:0000313" key="4">
    <source>
        <dbReference type="EMBL" id="EDO07939.1"/>
    </source>
</evidence>
<dbReference type="Gene3D" id="2.130.10.10">
    <property type="entry name" value="YVTN repeat-like/Quinoprotein amine dehydrogenase"/>
    <property type="match status" value="2"/>
</dbReference>
<dbReference type="PROSITE" id="PS50294">
    <property type="entry name" value="WD_REPEATS_REGION"/>
    <property type="match status" value="1"/>
</dbReference>
<dbReference type="InterPro" id="IPR019775">
    <property type="entry name" value="WD40_repeat_CS"/>
</dbReference>
<dbReference type="STRING" id="5865.A7AN05"/>
<dbReference type="InterPro" id="IPR001680">
    <property type="entry name" value="WD40_rpt"/>
</dbReference>
<organism evidence="4 5">
    <name type="scientific">Babesia bovis</name>
    <dbReference type="NCBI Taxonomy" id="5865"/>
    <lineage>
        <taxon>Eukaryota</taxon>
        <taxon>Sar</taxon>
        <taxon>Alveolata</taxon>
        <taxon>Apicomplexa</taxon>
        <taxon>Aconoidasida</taxon>
        <taxon>Piroplasmida</taxon>
        <taxon>Babesiidae</taxon>
        <taxon>Babesia</taxon>
    </lineage>
</organism>
<dbReference type="KEGG" id="bbo:BBOV_III003760"/>
<accession>A7AN05</accession>
<dbReference type="PANTHER" id="PTHR44675:SF1">
    <property type="entry name" value="P21-ACTIVATED PROTEIN KINASE-INTERACTING PROTEIN 1"/>
    <property type="match status" value="1"/>
</dbReference>
<dbReference type="RefSeq" id="XP_001611507.1">
    <property type="nucleotide sequence ID" value="XM_001611457.1"/>
</dbReference>
<dbReference type="InParanoid" id="A7AN05"/>
<dbReference type="InterPro" id="IPR036322">
    <property type="entry name" value="WD40_repeat_dom_sf"/>
</dbReference>
<reference evidence="5" key="3">
    <citation type="journal article" date="2021" name="Int. J. Parasitol.">
        <title>Comparative analysis of gene expression between Babesia bovis blood stages and kinetes allowed by improved genome annotation.</title>
        <authorList>
            <person name="Ueti M.W."/>
            <person name="Johnson W.C."/>
            <person name="Kappmeyer L.S."/>
            <person name="Herndon D.R."/>
            <person name="Mousel M.R."/>
            <person name="Reif K.E."/>
            <person name="Taus N.S."/>
            <person name="Ifeonu O.O."/>
            <person name="Silva J.C."/>
            <person name="Suarez C.E."/>
            <person name="Brayton K.A."/>
        </authorList>
    </citation>
    <scope>NUCLEOTIDE SEQUENCE [LARGE SCALE GENOMIC DNA]</scope>
</reference>
<evidence type="ECO:0000256" key="2">
    <source>
        <dbReference type="ARBA" id="ARBA00022737"/>
    </source>
</evidence>
<gene>
    <name evidence="4" type="ORF">BBOV_III003760</name>
</gene>
<keyword evidence="2" id="KW-0677">Repeat</keyword>
<evidence type="ECO:0000313" key="5">
    <source>
        <dbReference type="Proteomes" id="UP000002173"/>
    </source>
</evidence>
<dbReference type="AlphaFoldDB" id="A7AN05"/>
<keyword evidence="1 3" id="KW-0853">WD repeat</keyword>
<proteinExistence type="predicted"/>
<evidence type="ECO:0000256" key="3">
    <source>
        <dbReference type="PROSITE-ProRule" id="PRU00221"/>
    </source>
</evidence>
<dbReference type="PROSITE" id="PS00678">
    <property type="entry name" value="WD_REPEATS_1"/>
    <property type="match status" value="1"/>
</dbReference>
<dbReference type="PANTHER" id="PTHR44675">
    <property type="entry name" value="PAK1 INTERACTING PROTEIN 1"/>
    <property type="match status" value="1"/>
</dbReference>
<dbReference type="GeneID" id="5479756"/>
<dbReference type="PROSITE" id="PS50082">
    <property type="entry name" value="WD_REPEATS_2"/>
    <property type="match status" value="1"/>
</dbReference>
<dbReference type="SUPFAM" id="SSF50978">
    <property type="entry name" value="WD40 repeat-like"/>
    <property type="match status" value="1"/>
</dbReference>
<evidence type="ECO:0000256" key="1">
    <source>
        <dbReference type="ARBA" id="ARBA00022574"/>
    </source>
</evidence>
<dbReference type="Pfam" id="PF00400">
    <property type="entry name" value="WD40"/>
    <property type="match status" value="1"/>
</dbReference>
<dbReference type="VEuPathDB" id="PiroplasmaDB:BBOV_III003760"/>
<dbReference type="OMA" id="QGSIKCM"/>
<reference evidence="5" key="2">
    <citation type="journal article" date="2020" name="Data Brief">
        <title>Transcriptome dataset of Babesia bovis life stages within vertebrate and invertebrate hosts.</title>
        <authorList>
            <person name="Ueti M.W."/>
            <person name="Johnson W.C."/>
            <person name="Kappmeyer L.S."/>
            <person name="Herndon D.R."/>
            <person name="Mousel M.R."/>
            <person name="Reif K.E."/>
            <person name="Taus N.S."/>
            <person name="Ifeonu O.O."/>
            <person name="Silva J.C."/>
            <person name="Suarez C.E."/>
            <person name="Brayton K.A."/>
        </authorList>
    </citation>
    <scope>NUCLEOTIDE SEQUENCE [LARGE SCALE GENOMIC DNA]</scope>
</reference>
<dbReference type="InterPro" id="IPR051959">
    <property type="entry name" value="PAK1-Kinase_Regulator"/>
</dbReference>
<sequence length="308" mass="33301">MLLIAGGYEGGLVGLDVPQIDEALGFDSSSIHSEQVTLAFRFLCSQGSIRCLALGSDFLCCGGSDETVQIYGLRHRKKHGDLMLSDGCITAIGAVGSISNGLILVANEHGALDVYSSRHLGHLKQLKGHKAPVTSISIHPNGELALSVSEDFTLRLWDVKTFMCVFYSRLKEPIIGAEWHGDGKTYYILLESQLLIFSLSEDVKPQLYKAEGGQKHTCASWFGTYVAVGCRSGSVVLYPVVPGIPVCSGKLHTKRIKGIVGMSGCIVTVDSDGILVFLKVTDNNGVVFSELFRYGVEMRVNVLICKPD</sequence>
<name>A7AN05_BABBO</name>
<reference evidence="4 5" key="1">
    <citation type="journal article" date="2007" name="PLoS Pathog.">
        <title>Genome sequence of Babesia bovis and comparative analysis of apicomplexan hemoprotozoa.</title>
        <authorList>
            <person name="Brayton K.A."/>
            <person name="Lau A.O.T."/>
            <person name="Herndon D.R."/>
            <person name="Hannick L."/>
            <person name="Kappmeyer L.S."/>
            <person name="Berens S.J."/>
            <person name="Bidwell S.L."/>
            <person name="Brown W.C."/>
            <person name="Crabtree J."/>
            <person name="Fadrosh D."/>
            <person name="Feldblum T."/>
            <person name="Forberger H.A."/>
            <person name="Haas B.J."/>
            <person name="Howell J.M."/>
            <person name="Khouri H."/>
            <person name="Koo H."/>
            <person name="Mann D.J."/>
            <person name="Norimine J."/>
            <person name="Paulsen I.T."/>
            <person name="Radune D."/>
            <person name="Ren Q."/>
            <person name="Smith R.K. Jr."/>
            <person name="Suarez C.E."/>
            <person name="White O."/>
            <person name="Wortman J.R."/>
            <person name="Knowles D.P. Jr."/>
            <person name="McElwain T.F."/>
            <person name="Nene V.M."/>
        </authorList>
    </citation>
    <scope>NUCLEOTIDE SEQUENCE [LARGE SCALE GENOMIC DNA]</scope>
    <source>
        <strain evidence="4">T2Bo</strain>
    </source>
</reference>
<dbReference type="Proteomes" id="UP000002173">
    <property type="component" value="Unassembled WGS sequence"/>
</dbReference>
<dbReference type="eggNOG" id="KOG0294">
    <property type="taxonomic scope" value="Eukaryota"/>
</dbReference>
<dbReference type="EMBL" id="AAXT01000001">
    <property type="protein sequence ID" value="EDO07939.1"/>
    <property type="molecule type" value="Genomic_DNA"/>
</dbReference>
<feature type="repeat" description="WD" evidence="3">
    <location>
        <begin position="126"/>
        <end position="161"/>
    </location>
</feature>